<dbReference type="SUPFAM" id="SSF143631">
    <property type="entry name" value="ApbE-like"/>
    <property type="match status" value="1"/>
</dbReference>
<evidence type="ECO:0000256" key="8">
    <source>
        <dbReference type="ARBA" id="ARBA00022842"/>
    </source>
</evidence>
<organism evidence="13 14">
    <name type="scientific">Ohessyouella blattaphilus</name>
    <dbReference type="NCBI Taxonomy" id="2949333"/>
    <lineage>
        <taxon>Bacteria</taxon>
        <taxon>Bacillati</taxon>
        <taxon>Bacillota</taxon>
        <taxon>Clostridia</taxon>
        <taxon>Lachnospirales</taxon>
        <taxon>Lachnospiraceae</taxon>
        <taxon>Ohessyouella</taxon>
    </lineage>
</organism>
<dbReference type="Gene3D" id="3.10.520.10">
    <property type="entry name" value="ApbE-like domains"/>
    <property type="match status" value="1"/>
</dbReference>
<evidence type="ECO:0000256" key="9">
    <source>
        <dbReference type="ARBA" id="ARBA00031306"/>
    </source>
</evidence>
<dbReference type="PANTHER" id="PTHR30040">
    <property type="entry name" value="THIAMINE BIOSYNTHESIS LIPOPROTEIN APBE"/>
    <property type="match status" value="1"/>
</dbReference>
<dbReference type="InterPro" id="IPR003374">
    <property type="entry name" value="ApbE-like_sf"/>
</dbReference>
<evidence type="ECO:0000256" key="10">
    <source>
        <dbReference type="ARBA" id="ARBA00048540"/>
    </source>
</evidence>
<dbReference type="EC" id="2.7.1.180" evidence="2 11"/>
<gene>
    <name evidence="13" type="ORF">NK118_03390</name>
</gene>
<dbReference type="PANTHER" id="PTHR30040:SF2">
    <property type="entry name" value="FAD:PROTEIN FMN TRANSFERASE"/>
    <property type="match status" value="1"/>
</dbReference>
<feature type="signal peptide" evidence="12">
    <location>
        <begin position="1"/>
        <end position="23"/>
    </location>
</feature>
<keyword evidence="4 11" id="KW-0285">Flavoprotein</keyword>
<keyword evidence="6 11" id="KW-0479">Metal-binding</keyword>
<dbReference type="EMBL" id="JAMZFV010000002">
    <property type="protein sequence ID" value="MCP1109291.1"/>
    <property type="molecule type" value="Genomic_DNA"/>
</dbReference>
<evidence type="ECO:0000313" key="14">
    <source>
        <dbReference type="Proteomes" id="UP001523565"/>
    </source>
</evidence>
<name>A0ABT1EHX3_9FIRM</name>
<sequence length="318" mass="34367">MKKLLLSLIICSLFLCSSCSTPDAVTNIQGMYFDTVVTISLYDRESAKLSPEIEALCQKYDDLLSKTNEESDIFRLNHSGGTPVEVDAGTAELLTLAKSYAAMTDGCFNPALGSVTSLWDFKDKKTVPSSADLEVALENTNYQDLQIDGQTITLNNPLMQVDIGGIAKGYIADKIKDYLLSKGVENALINLGGNVLAIGEKPGGSPFKIGIQNPQEETGEALAVAEIDNESVVTSGTYQRFFEQDGIRYHHLLDPATGYPADNDLESVSIICDSSTMADALSTACFVMGYEKGAAFIESLEDVQGIFITKDLVVHKID</sequence>
<proteinExistence type="inferred from homology"/>
<dbReference type="RefSeq" id="WP_262068192.1">
    <property type="nucleotide sequence ID" value="NZ_JAMXOC010000002.1"/>
</dbReference>
<evidence type="ECO:0000256" key="2">
    <source>
        <dbReference type="ARBA" id="ARBA00011955"/>
    </source>
</evidence>
<evidence type="ECO:0000256" key="5">
    <source>
        <dbReference type="ARBA" id="ARBA00022679"/>
    </source>
</evidence>
<keyword evidence="12" id="KW-0732">Signal</keyword>
<comment type="catalytic activity">
    <reaction evidence="10 11">
        <text>L-threonyl-[protein] + FAD = FMN-L-threonyl-[protein] + AMP + H(+)</text>
        <dbReference type="Rhea" id="RHEA:36847"/>
        <dbReference type="Rhea" id="RHEA-COMP:11060"/>
        <dbReference type="Rhea" id="RHEA-COMP:11061"/>
        <dbReference type="ChEBI" id="CHEBI:15378"/>
        <dbReference type="ChEBI" id="CHEBI:30013"/>
        <dbReference type="ChEBI" id="CHEBI:57692"/>
        <dbReference type="ChEBI" id="CHEBI:74257"/>
        <dbReference type="ChEBI" id="CHEBI:456215"/>
        <dbReference type="EC" id="2.7.1.180"/>
    </reaction>
</comment>
<evidence type="ECO:0000256" key="4">
    <source>
        <dbReference type="ARBA" id="ARBA00022630"/>
    </source>
</evidence>
<keyword evidence="14" id="KW-1185">Reference proteome</keyword>
<evidence type="ECO:0000313" key="13">
    <source>
        <dbReference type="EMBL" id="MCP1109291.1"/>
    </source>
</evidence>
<dbReference type="Proteomes" id="UP001523565">
    <property type="component" value="Unassembled WGS sequence"/>
</dbReference>
<accession>A0ABT1EHX3</accession>
<feature type="chain" id="PRO_5046860731" description="FAD:protein FMN transferase" evidence="12">
    <location>
        <begin position="24"/>
        <end position="318"/>
    </location>
</feature>
<evidence type="ECO:0000256" key="6">
    <source>
        <dbReference type="ARBA" id="ARBA00022723"/>
    </source>
</evidence>
<comment type="cofactor">
    <cofactor evidence="1">
        <name>Mg(2+)</name>
        <dbReference type="ChEBI" id="CHEBI:18420"/>
    </cofactor>
</comment>
<keyword evidence="5 11" id="KW-0808">Transferase</keyword>
<reference evidence="13 14" key="1">
    <citation type="journal article" date="2022" name="Genome Biol. Evol.">
        <title>Host diet, physiology and behaviors set the stage for Lachnospiraceae cladogenesis.</title>
        <authorList>
            <person name="Vera-Ponce De Leon A."/>
            <person name="Schneider M."/>
            <person name="Jahnes B.C."/>
            <person name="Sadowski V."/>
            <person name="Camuy-Velez L.A."/>
            <person name="Duan J."/>
            <person name="Sabree Z.L."/>
        </authorList>
    </citation>
    <scope>NUCLEOTIDE SEQUENCE [LARGE SCALE GENOMIC DNA]</scope>
    <source>
        <strain evidence="13 14">PAL227</strain>
    </source>
</reference>
<dbReference type="GO" id="GO:0016740">
    <property type="term" value="F:transferase activity"/>
    <property type="evidence" value="ECO:0007669"/>
    <property type="project" value="UniProtKB-KW"/>
</dbReference>
<evidence type="ECO:0000256" key="1">
    <source>
        <dbReference type="ARBA" id="ARBA00001946"/>
    </source>
</evidence>
<dbReference type="InterPro" id="IPR024932">
    <property type="entry name" value="ApbE"/>
</dbReference>
<evidence type="ECO:0000256" key="7">
    <source>
        <dbReference type="ARBA" id="ARBA00022827"/>
    </source>
</evidence>
<comment type="similarity">
    <text evidence="11">Belongs to the ApbE family.</text>
</comment>
<dbReference type="Pfam" id="PF02424">
    <property type="entry name" value="ApbE"/>
    <property type="match status" value="1"/>
</dbReference>
<evidence type="ECO:0000256" key="3">
    <source>
        <dbReference type="ARBA" id="ARBA00016337"/>
    </source>
</evidence>
<keyword evidence="7 11" id="KW-0274">FAD</keyword>
<protein>
    <recommendedName>
        <fullName evidence="3 11">FAD:protein FMN transferase</fullName>
        <ecNumber evidence="2 11">2.7.1.180</ecNumber>
    </recommendedName>
    <alternativeName>
        <fullName evidence="9 11">Flavin transferase</fullName>
    </alternativeName>
</protein>
<keyword evidence="8 11" id="KW-0460">Magnesium</keyword>
<comment type="caution">
    <text evidence="13">The sequence shown here is derived from an EMBL/GenBank/DDBJ whole genome shotgun (WGS) entry which is preliminary data.</text>
</comment>
<evidence type="ECO:0000256" key="12">
    <source>
        <dbReference type="SAM" id="SignalP"/>
    </source>
</evidence>
<evidence type="ECO:0000256" key="11">
    <source>
        <dbReference type="PIRNR" id="PIRNR006268"/>
    </source>
</evidence>
<dbReference type="PIRSF" id="PIRSF006268">
    <property type="entry name" value="ApbE"/>
    <property type="match status" value="1"/>
</dbReference>